<dbReference type="Proteomes" id="UP001215712">
    <property type="component" value="Unassembled WGS sequence"/>
</dbReference>
<evidence type="ECO:0008006" key="3">
    <source>
        <dbReference type="Google" id="ProtNLM"/>
    </source>
</evidence>
<sequence>MGVSQELASWISLSPIEIAEPPIIGKLAPSCPKLFLPAENNKPTIVAFLRHCEFHVFMLTRVVYSYHEVAEASFLAMRKAAAQQPDINFISISHSDQQSTEKWLEAVGGSSEKGSSESVSVVVDADREVYARWGLGTVSWGHVLNPLGILAILKMGKETGIWNRPTESGSRWQGSGHWAVDAEGYVRWGGPATTAVDVIDITGALDALQISH</sequence>
<proteinExistence type="predicted"/>
<accession>A0AAD6MS19</accession>
<keyword evidence="2" id="KW-1185">Reference proteome</keyword>
<reference evidence="1" key="2">
    <citation type="submission" date="2023-01" db="EMBL/GenBank/DDBJ databases">
        <authorList>
            <person name="Petersen C."/>
        </authorList>
    </citation>
    <scope>NUCLEOTIDE SEQUENCE</scope>
    <source>
        <strain evidence="1">IBT 17514</strain>
    </source>
</reference>
<dbReference type="EMBL" id="JAQJAN010000019">
    <property type="protein sequence ID" value="KAJ5709493.1"/>
    <property type="molecule type" value="Genomic_DNA"/>
</dbReference>
<dbReference type="AlphaFoldDB" id="A0AAD6MS19"/>
<reference evidence="1" key="1">
    <citation type="journal article" date="2023" name="IMA Fungus">
        <title>Comparative genomic study of the Penicillium genus elucidates a diverse pangenome and 15 lateral gene transfer events.</title>
        <authorList>
            <person name="Petersen C."/>
            <person name="Sorensen T."/>
            <person name="Nielsen M.R."/>
            <person name="Sondergaard T.E."/>
            <person name="Sorensen J.L."/>
            <person name="Fitzpatrick D.A."/>
            <person name="Frisvad J.C."/>
            <person name="Nielsen K.L."/>
        </authorList>
    </citation>
    <scope>NUCLEOTIDE SEQUENCE</scope>
    <source>
        <strain evidence="1">IBT 17514</strain>
    </source>
</reference>
<evidence type="ECO:0000313" key="1">
    <source>
        <dbReference type="EMBL" id="KAJ5709493.1"/>
    </source>
</evidence>
<organism evidence="1 2">
    <name type="scientific">Penicillium malachiteum</name>
    <dbReference type="NCBI Taxonomy" id="1324776"/>
    <lineage>
        <taxon>Eukaryota</taxon>
        <taxon>Fungi</taxon>
        <taxon>Dikarya</taxon>
        <taxon>Ascomycota</taxon>
        <taxon>Pezizomycotina</taxon>
        <taxon>Eurotiomycetes</taxon>
        <taxon>Eurotiomycetidae</taxon>
        <taxon>Eurotiales</taxon>
        <taxon>Aspergillaceae</taxon>
        <taxon>Penicillium</taxon>
    </lineage>
</organism>
<dbReference type="PANTHER" id="PTHR42336">
    <property type="entry name" value="THIOREDOXIN DOMAIN-CONTAINING PROTEIN-RELATED"/>
    <property type="match status" value="1"/>
</dbReference>
<gene>
    <name evidence="1" type="ORF">N7493_010827</name>
</gene>
<protein>
    <recommendedName>
        <fullName evidence="3">Alkyl hydroperoxide reductase subunit C/ Thiol specific antioxidant domain-containing protein</fullName>
    </recommendedName>
</protein>
<evidence type="ECO:0000313" key="2">
    <source>
        <dbReference type="Proteomes" id="UP001215712"/>
    </source>
</evidence>
<name>A0AAD6MS19_9EURO</name>
<dbReference type="PANTHER" id="PTHR42336:SF1">
    <property type="entry name" value="ALKYL HYDROPEROXIDE REDUCTASE SUBUNIT C_ THIOL SPECIFIC ANTIOXIDANT DOMAIN-CONTAINING PROTEIN"/>
    <property type="match status" value="1"/>
</dbReference>
<comment type="caution">
    <text evidence="1">The sequence shown here is derived from an EMBL/GenBank/DDBJ whole genome shotgun (WGS) entry which is preliminary data.</text>
</comment>